<dbReference type="PANTHER" id="PTHR33065">
    <property type="entry name" value="OS07G0486400 PROTEIN"/>
    <property type="match status" value="1"/>
</dbReference>
<feature type="domain" description="DUF6598" evidence="2">
    <location>
        <begin position="130"/>
        <end position="367"/>
    </location>
</feature>
<evidence type="ECO:0000259" key="2">
    <source>
        <dbReference type="Pfam" id="PF20241"/>
    </source>
</evidence>
<feature type="region of interest" description="Disordered" evidence="1">
    <location>
        <begin position="1"/>
        <end position="60"/>
    </location>
</feature>
<accession>A0AAD8W208</accession>
<sequence>MESGIARAVASPKAPHSRVTLADETSIEEKRRKIESGGAQAVSSSAAAPRSRVPLGDDGRPLDGVTRAKLLRHLRHGDGSIYIRNGYYAKVYRLHDTNETCLEPMMMTEPSTSCMPDDRMVCQTHEFRTMMQIFYLRLANTCSHVGSPVELYGYVAVRDLLNPMRNYIFNRPRDDPFVVGHDGFIQMNGPKRGIRMEAHVLIEFDMKIKKGGEVEDDLQLIDCVASFSHRTSRNATANRRRIDCNCGAVDITYALLDSAAEATVQVGISELALRDNGLRLKAAAFYTSQLSGQFDLFDGMVTAEASELSRIVVAVVKGGHLLVSLILSETGGSDRRIVQNSCTFPVQKHGNRVSVLKLGLATIEVKVTWSTLDIPQSLLLGPNCFKWEYMAAEGIEYDGD</sequence>
<dbReference type="Pfam" id="PF20241">
    <property type="entry name" value="DUF6598"/>
    <property type="match status" value="1"/>
</dbReference>
<name>A0AAD8W208_LOLMU</name>
<dbReference type="PANTHER" id="PTHR33065:SF72">
    <property type="entry name" value="DUF6598 DOMAIN-CONTAINING PROTEIN"/>
    <property type="match status" value="1"/>
</dbReference>
<evidence type="ECO:0000256" key="1">
    <source>
        <dbReference type="SAM" id="MobiDB-lite"/>
    </source>
</evidence>
<gene>
    <name evidence="3" type="ORF">QYE76_004213</name>
</gene>
<proteinExistence type="predicted"/>
<comment type="caution">
    <text evidence="3">The sequence shown here is derived from an EMBL/GenBank/DDBJ whole genome shotgun (WGS) entry which is preliminary data.</text>
</comment>
<reference evidence="3" key="1">
    <citation type="submission" date="2023-07" db="EMBL/GenBank/DDBJ databases">
        <title>A chromosome-level genome assembly of Lolium multiflorum.</title>
        <authorList>
            <person name="Chen Y."/>
            <person name="Copetti D."/>
            <person name="Kolliker R."/>
            <person name="Studer B."/>
        </authorList>
    </citation>
    <scope>NUCLEOTIDE SEQUENCE</scope>
    <source>
        <strain evidence="3">02402/16</strain>
        <tissue evidence="3">Leaf</tissue>
    </source>
</reference>
<evidence type="ECO:0000313" key="3">
    <source>
        <dbReference type="EMBL" id="KAK1629898.1"/>
    </source>
</evidence>
<dbReference type="EMBL" id="JAUUTY010000005">
    <property type="protein sequence ID" value="KAK1629898.1"/>
    <property type="molecule type" value="Genomic_DNA"/>
</dbReference>
<evidence type="ECO:0000313" key="4">
    <source>
        <dbReference type="Proteomes" id="UP001231189"/>
    </source>
</evidence>
<dbReference type="AlphaFoldDB" id="A0AAD8W208"/>
<protein>
    <recommendedName>
        <fullName evidence="2">DUF6598 domain-containing protein</fullName>
    </recommendedName>
</protein>
<keyword evidence="4" id="KW-1185">Reference proteome</keyword>
<feature type="compositionally biased region" description="Low complexity" evidence="1">
    <location>
        <begin position="36"/>
        <end position="54"/>
    </location>
</feature>
<dbReference type="InterPro" id="IPR046533">
    <property type="entry name" value="DUF6598"/>
</dbReference>
<dbReference type="Proteomes" id="UP001231189">
    <property type="component" value="Unassembled WGS sequence"/>
</dbReference>
<organism evidence="3 4">
    <name type="scientific">Lolium multiflorum</name>
    <name type="common">Italian ryegrass</name>
    <name type="synonym">Lolium perenne subsp. multiflorum</name>
    <dbReference type="NCBI Taxonomy" id="4521"/>
    <lineage>
        <taxon>Eukaryota</taxon>
        <taxon>Viridiplantae</taxon>
        <taxon>Streptophyta</taxon>
        <taxon>Embryophyta</taxon>
        <taxon>Tracheophyta</taxon>
        <taxon>Spermatophyta</taxon>
        <taxon>Magnoliopsida</taxon>
        <taxon>Liliopsida</taxon>
        <taxon>Poales</taxon>
        <taxon>Poaceae</taxon>
        <taxon>BOP clade</taxon>
        <taxon>Pooideae</taxon>
        <taxon>Poodae</taxon>
        <taxon>Poeae</taxon>
        <taxon>Poeae Chloroplast Group 2 (Poeae type)</taxon>
        <taxon>Loliodinae</taxon>
        <taxon>Loliinae</taxon>
        <taxon>Lolium</taxon>
    </lineage>
</organism>